<evidence type="ECO:0000256" key="8">
    <source>
        <dbReference type="ARBA" id="ARBA00022840"/>
    </source>
</evidence>
<dbReference type="InterPro" id="IPR003661">
    <property type="entry name" value="HisK_dim/P_dom"/>
</dbReference>
<dbReference type="SUPFAM" id="SSF47384">
    <property type="entry name" value="Homodimeric domain of signal transducing histidine kinase"/>
    <property type="match status" value="1"/>
</dbReference>
<dbReference type="PATRIC" id="fig|13035.3.peg.4120"/>
<dbReference type="RefSeq" id="WP_015231091.1">
    <property type="nucleotide sequence ID" value="NC_019780.1"/>
</dbReference>
<dbReference type="CDD" id="cd00082">
    <property type="entry name" value="HisKA"/>
    <property type="match status" value="1"/>
</dbReference>
<name>K9Z063_DACS8</name>
<dbReference type="EC" id="2.7.13.3" evidence="3"/>
<evidence type="ECO:0000256" key="1">
    <source>
        <dbReference type="ARBA" id="ARBA00000085"/>
    </source>
</evidence>
<comment type="subcellular location">
    <subcellularLocation>
        <location evidence="2">Cell membrane</location>
        <topology evidence="2">Multi-pass membrane protein</topology>
    </subcellularLocation>
</comment>
<dbReference type="PANTHER" id="PTHR44936:SF10">
    <property type="entry name" value="SENSOR PROTEIN RSTB"/>
    <property type="match status" value="1"/>
</dbReference>
<organism evidence="11 12">
    <name type="scientific">Dactylococcopsis salina (strain PCC 8305)</name>
    <name type="common">Myxobactron salinum</name>
    <dbReference type="NCBI Taxonomy" id="13035"/>
    <lineage>
        <taxon>Bacteria</taxon>
        <taxon>Bacillati</taxon>
        <taxon>Cyanobacteriota</taxon>
        <taxon>Cyanophyceae</taxon>
        <taxon>Nodosilineales</taxon>
        <taxon>Cymatolegaceae</taxon>
        <taxon>Dactylococcopsis</taxon>
    </lineage>
</organism>
<gene>
    <name evidence="11" type="ORF">Dacsa_3638</name>
</gene>
<dbReference type="SMART" id="SM00388">
    <property type="entry name" value="HisKA"/>
    <property type="match status" value="1"/>
</dbReference>
<dbReference type="HOGENOM" id="CLU_040649_0_0_3"/>
<dbReference type="Gene3D" id="3.30.565.10">
    <property type="entry name" value="Histidine kinase-like ATPase, C-terminal domain"/>
    <property type="match status" value="1"/>
</dbReference>
<evidence type="ECO:0000256" key="3">
    <source>
        <dbReference type="ARBA" id="ARBA00012438"/>
    </source>
</evidence>
<dbReference type="STRING" id="13035.Dacsa_3638"/>
<dbReference type="GO" id="GO:0005886">
    <property type="term" value="C:plasma membrane"/>
    <property type="evidence" value="ECO:0007669"/>
    <property type="project" value="UniProtKB-SubCell"/>
</dbReference>
<keyword evidence="5" id="KW-0808">Transferase</keyword>
<evidence type="ECO:0000256" key="4">
    <source>
        <dbReference type="ARBA" id="ARBA00022475"/>
    </source>
</evidence>
<dbReference type="EMBL" id="CP003944">
    <property type="protein sequence ID" value="AFZ52117.1"/>
    <property type="molecule type" value="Genomic_DNA"/>
</dbReference>
<keyword evidence="4" id="KW-0472">Membrane</keyword>
<keyword evidence="6" id="KW-0547">Nucleotide-binding</keyword>
<evidence type="ECO:0000313" key="11">
    <source>
        <dbReference type="EMBL" id="AFZ52117.1"/>
    </source>
</evidence>
<dbReference type="InterPro" id="IPR050980">
    <property type="entry name" value="2C_sensor_his_kinase"/>
</dbReference>
<keyword evidence="7 11" id="KW-0418">Kinase</keyword>
<dbReference type="Gene3D" id="1.10.287.130">
    <property type="match status" value="1"/>
</dbReference>
<dbReference type="KEGG" id="dsl:Dacsa_3638"/>
<dbReference type="GO" id="GO:0000155">
    <property type="term" value="F:phosphorelay sensor kinase activity"/>
    <property type="evidence" value="ECO:0007669"/>
    <property type="project" value="InterPro"/>
</dbReference>
<comment type="catalytic activity">
    <reaction evidence="1">
        <text>ATP + protein L-histidine = ADP + protein N-phospho-L-histidine.</text>
        <dbReference type="EC" id="2.7.13.3"/>
    </reaction>
</comment>
<dbReference type="InterPro" id="IPR036097">
    <property type="entry name" value="HisK_dim/P_sf"/>
</dbReference>
<proteinExistence type="predicted"/>
<dbReference type="PANTHER" id="PTHR44936">
    <property type="entry name" value="SENSOR PROTEIN CREC"/>
    <property type="match status" value="1"/>
</dbReference>
<evidence type="ECO:0000256" key="9">
    <source>
        <dbReference type="SAM" id="MobiDB-lite"/>
    </source>
</evidence>
<evidence type="ECO:0000256" key="2">
    <source>
        <dbReference type="ARBA" id="ARBA00004651"/>
    </source>
</evidence>
<dbReference type="AlphaFoldDB" id="K9Z063"/>
<keyword evidence="8" id="KW-0067">ATP-binding</keyword>
<dbReference type="GO" id="GO:0005524">
    <property type="term" value="F:ATP binding"/>
    <property type="evidence" value="ECO:0007669"/>
    <property type="project" value="UniProtKB-KW"/>
</dbReference>
<feature type="domain" description="Histidine kinase" evidence="10">
    <location>
        <begin position="226"/>
        <end position="448"/>
    </location>
</feature>
<dbReference type="InterPro" id="IPR036890">
    <property type="entry name" value="HATPase_C_sf"/>
</dbReference>
<evidence type="ECO:0000256" key="6">
    <source>
        <dbReference type="ARBA" id="ARBA00022741"/>
    </source>
</evidence>
<accession>K9Z063</accession>
<evidence type="ECO:0000313" key="12">
    <source>
        <dbReference type="Proteomes" id="UP000010482"/>
    </source>
</evidence>
<evidence type="ECO:0000259" key="10">
    <source>
        <dbReference type="PROSITE" id="PS50109"/>
    </source>
</evidence>
<dbReference type="SUPFAM" id="SSF55874">
    <property type="entry name" value="ATPase domain of HSP90 chaperone/DNA topoisomerase II/histidine kinase"/>
    <property type="match status" value="1"/>
</dbReference>
<dbReference type="Proteomes" id="UP000010482">
    <property type="component" value="Chromosome"/>
</dbReference>
<feature type="region of interest" description="Disordered" evidence="9">
    <location>
        <begin position="1"/>
        <end position="22"/>
    </location>
</feature>
<dbReference type="eggNOG" id="COG2205">
    <property type="taxonomic scope" value="Bacteria"/>
</dbReference>
<dbReference type="InterPro" id="IPR005467">
    <property type="entry name" value="His_kinase_dom"/>
</dbReference>
<keyword evidence="4" id="KW-1003">Cell membrane</keyword>
<sequence length="453" mass="50637">MVKVQQLPRLSQMMGTQKSSPLEARDQLQGWREWYGAIGALNALLTSIEQGIILSSPTPIINSSQSKPNLTSVVFTPNLSFLGEKGSRLLGVAPVTPRDNGDSPQVQSVPLSAHDPLQNEQFCLVLTPEFSLLMVLTLNADGESHFDFSFDPDVTQPSWLRLRSRLQSNAPEKLQQLESKQFPFCAPDYRLVSQFTREMLAHLPREQGTNQNSKITPSSDVELLQALTHEVRTPLTTIRMLTRLLLKRKDLGADVQKRLRVIDQECTEQINRMELIFQATELEGKNESEVGVNLTPTPLEELLNKNIPYWKKQAKRRNVELDVILPEQLPTVISNPQLLTQVLTGLMENFTSRLGTGGRMKIQVTTAGSQIKLQLLSQSYHPQSLNQSIDHPQEKSIGQLLTLQPETGNLSLNLNVTKNLFEAIGGKLTVRQRAETGEVLTVFLPANLIKSSE</sequence>
<dbReference type="Pfam" id="PF00512">
    <property type="entry name" value="HisKA"/>
    <property type="match status" value="1"/>
</dbReference>
<reference evidence="11" key="1">
    <citation type="submission" date="2012-04" db="EMBL/GenBank/DDBJ databases">
        <title>Finished genome of Dactylococcopsis salina PCC 8305.</title>
        <authorList>
            <consortium name="US DOE Joint Genome Institute"/>
            <person name="Gugger M."/>
            <person name="Coursin T."/>
            <person name="Rippka R."/>
            <person name="Tandeau De Marsac N."/>
            <person name="Huntemann M."/>
            <person name="Wei C.-L."/>
            <person name="Han J."/>
            <person name="Detter J.C."/>
            <person name="Han C."/>
            <person name="Tapia R."/>
            <person name="Daligault H."/>
            <person name="Chen A."/>
            <person name="Krypides N."/>
            <person name="Mavromatis K."/>
            <person name="Markowitz V."/>
            <person name="Szeto E."/>
            <person name="Ivanova N."/>
            <person name="Ovchinnikova G."/>
            <person name="Pagani I."/>
            <person name="Pati A."/>
            <person name="Goodwin L."/>
            <person name="Peters L."/>
            <person name="Pitluck S."/>
            <person name="Woyke T."/>
            <person name="Kerfeld C."/>
        </authorList>
    </citation>
    <scope>NUCLEOTIDE SEQUENCE [LARGE SCALE GENOMIC DNA]</scope>
    <source>
        <strain evidence="11">PCC 8305</strain>
    </source>
</reference>
<evidence type="ECO:0000256" key="7">
    <source>
        <dbReference type="ARBA" id="ARBA00022777"/>
    </source>
</evidence>
<evidence type="ECO:0000256" key="5">
    <source>
        <dbReference type="ARBA" id="ARBA00022679"/>
    </source>
</evidence>
<keyword evidence="12" id="KW-1185">Reference proteome</keyword>
<dbReference type="PROSITE" id="PS50109">
    <property type="entry name" value="HIS_KIN"/>
    <property type="match status" value="1"/>
</dbReference>
<protein>
    <recommendedName>
        <fullName evidence="3">histidine kinase</fullName>
        <ecNumber evidence="3">2.7.13.3</ecNumber>
    </recommendedName>
</protein>